<dbReference type="InterPro" id="IPR036394">
    <property type="entry name" value="Ribosomal_uL22_sf"/>
</dbReference>
<dbReference type="AlphaFoldDB" id="A0A978VIT6"/>
<evidence type="ECO:0000256" key="1">
    <source>
        <dbReference type="ARBA" id="ARBA00009451"/>
    </source>
</evidence>
<dbReference type="GO" id="GO:0003735">
    <property type="term" value="F:structural constituent of ribosome"/>
    <property type="evidence" value="ECO:0007669"/>
    <property type="project" value="InterPro"/>
</dbReference>
<dbReference type="InterPro" id="IPR005721">
    <property type="entry name" value="Ribosomal_uL22_euk/arc"/>
</dbReference>
<evidence type="ECO:0000256" key="3">
    <source>
        <dbReference type="ARBA" id="ARBA00023274"/>
    </source>
</evidence>
<dbReference type="PANTHER" id="PTHR11593:SF10">
    <property type="entry name" value="60S RIBOSOMAL PROTEIN L17"/>
    <property type="match status" value="1"/>
</dbReference>
<dbReference type="GO" id="GO:0002181">
    <property type="term" value="P:cytoplasmic translation"/>
    <property type="evidence" value="ECO:0007669"/>
    <property type="project" value="TreeGrafter"/>
</dbReference>
<comment type="similarity">
    <text evidence="1 4">Belongs to the universal ribosomal protein uL22 family.</text>
</comment>
<gene>
    <name evidence="5" type="ORF">FEM48_Zijuj04G0083800</name>
</gene>
<name>A0A978VIT6_ZIZJJ</name>
<organism evidence="5 6">
    <name type="scientific">Ziziphus jujuba var. spinosa</name>
    <dbReference type="NCBI Taxonomy" id="714518"/>
    <lineage>
        <taxon>Eukaryota</taxon>
        <taxon>Viridiplantae</taxon>
        <taxon>Streptophyta</taxon>
        <taxon>Embryophyta</taxon>
        <taxon>Tracheophyta</taxon>
        <taxon>Spermatophyta</taxon>
        <taxon>Magnoliopsida</taxon>
        <taxon>eudicotyledons</taxon>
        <taxon>Gunneridae</taxon>
        <taxon>Pentapetalae</taxon>
        <taxon>rosids</taxon>
        <taxon>fabids</taxon>
        <taxon>Rosales</taxon>
        <taxon>Rhamnaceae</taxon>
        <taxon>Paliureae</taxon>
        <taxon>Ziziphus</taxon>
    </lineage>
</organism>
<protein>
    <submittedName>
        <fullName evidence="5">Uncharacterized protein</fullName>
    </submittedName>
</protein>
<sequence>MENRIGLVKPGDQTYEFILRNNCTGKESPLKWTRTLACQICKVYSNLLKNTESNAEVKDLDVDALYISHIQVNQAPKQRHRTYHAHGRINRECFVCCNVKYNLSFFFIKCMLIILFSWKLKSQLASRKLENNRALRSDASS</sequence>
<dbReference type="Pfam" id="PF00237">
    <property type="entry name" value="Ribosomal_L22"/>
    <property type="match status" value="1"/>
</dbReference>
<evidence type="ECO:0000313" key="5">
    <source>
        <dbReference type="EMBL" id="KAH7533005.1"/>
    </source>
</evidence>
<keyword evidence="2 4" id="KW-0689">Ribosomal protein</keyword>
<dbReference type="InterPro" id="IPR001063">
    <property type="entry name" value="Ribosomal_uL22"/>
</dbReference>
<dbReference type="PANTHER" id="PTHR11593">
    <property type="entry name" value="60S RIBOSOMAL PROTEIN L17"/>
    <property type="match status" value="1"/>
</dbReference>
<dbReference type="Proteomes" id="UP000813462">
    <property type="component" value="Unassembled WGS sequence"/>
</dbReference>
<evidence type="ECO:0000313" key="6">
    <source>
        <dbReference type="Proteomes" id="UP000813462"/>
    </source>
</evidence>
<proteinExistence type="inferred from homology"/>
<evidence type="ECO:0000256" key="4">
    <source>
        <dbReference type="RuleBase" id="RU004005"/>
    </source>
</evidence>
<comment type="caution">
    <text evidence="5">The sequence shown here is derived from an EMBL/GenBank/DDBJ whole genome shotgun (WGS) entry which is preliminary data.</text>
</comment>
<keyword evidence="3 4" id="KW-0687">Ribonucleoprotein</keyword>
<dbReference type="SUPFAM" id="SSF54843">
    <property type="entry name" value="Ribosomal protein L22"/>
    <property type="match status" value="1"/>
</dbReference>
<dbReference type="EMBL" id="JAEACU010000004">
    <property type="protein sequence ID" value="KAH7533005.1"/>
    <property type="molecule type" value="Genomic_DNA"/>
</dbReference>
<dbReference type="Gene3D" id="3.90.470.10">
    <property type="entry name" value="Ribosomal protein L22/L17"/>
    <property type="match status" value="1"/>
</dbReference>
<evidence type="ECO:0000256" key="2">
    <source>
        <dbReference type="ARBA" id="ARBA00022980"/>
    </source>
</evidence>
<dbReference type="GO" id="GO:0022625">
    <property type="term" value="C:cytosolic large ribosomal subunit"/>
    <property type="evidence" value="ECO:0007669"/>
    <property type="project" value="TreeGrafter"/>
</dbReference>
<accession>A0A978VIT6</accession>
<reference evidence="5" key="1">
    <citation type="journal article" date="2021" name="Front. Plant Sci.">
        <title>Chromosome-Scale Genome Assembly for Chinese Sour Jujube and Insights Into Its Genome Evolution and Domestication Signature.</title>
        <authorList>
            <person name="Shen L.-Y."/>
            <person name="Luo H."/>
            <person name="Wang X.-L."/>
            <person name="Wang X.-M."/>
            <person name="Qiu X.-J."/>
            <person name="Liu H."/>
            <person name="Zhou S.-S."/>
            <person name="Jia K.-H."/>
            <person name="Nie S."/>
            <person name="Bao Y.-T."/>
            <person name="Zhang R.-G."/>
            <person name="Yun Q.-Z."/>
            <person name="Chai Y.-H."/>
            <person name="Lu J.-Y."/>
            <person name="Li Y."/>
            <person name="Zhao S.-W."/>
            <person name="Mao J.-F."/>
            <person name="Jia S.-G."/>
            <person name="Mao Y.-M."/>
        </authorList>
    </citation>
    <scope>NUCLEOTIDE SEQUENCE</scope>
    <source>
        <strain evidence="5">AT0</strain>
        <tissue evidence="5">Leaf</tissue>
    </source>
</reference>